<organism evidence="16 17">
    <name type="scientific">Corynebacterium kroppenstedtii</name>
    <dbReference type="NCBI Taxonomy" id="161879"/>
    <lineage>
        <taxon>Bacteria</taxon>
        <taxon>Bacillati</taxon>
        <taxon>Actinomycetota</taxon>
        <taxon>Actinomycetes</taxon>
        <taxon>Mycobacteriales</taxon>
        <taxon>Corynebacteriaceae</taxon>
        <taxon>Corynebacterium</taxon>
    </lineage>
</organism>
<feature type="transmembrane region" description="Helical" evidence="12">
    <location>
        <begin position="496"/>
        <end position="516"/>
    </location>
</feature>
<keyword evidence="5" id="KW-0328">Glycosyltransferase</keyword>
<feature type="transmembrane region" description="Helical" evidence="12">
    <location>
        <begin position="458"/>
        <end position="475"/>
    </location>
</feature>
<keyword evidence="6 16" id="KW-0808">Transferase</keyword>
<dbReference type="InterPro" id="IPR040920">
    <property type="entry name" value="Arabino_trans_N"/>
</dbReference>
<keyword evidence="8 12" id="KW-1133">Transmembrane helix</keyword>
<feature type="domain" description="Arabinosyltransferase C-terminal" evidence="14">
    <location>
        <begin position="759"/>
        <end position="878"/>
    </location>
</feature>
<feature type="domain" description="Arabinosyltransferas concanavalin like" evidence="15">
    <location>
        <begin position="70"/>
        <end position="234"/>
    </location>
</feature>
<feature type="region of interest" description="Disordered" evidence="11">
    <location>
        <begin position="1"/>
        <end position="42"/>
    </location>
</feature>
<keyword evidence="9 12" id="KW-0472">Membrane</keyword>
<feature type="transmembrane region" description="Helical" evidence="12">
    <location>
        <begin position="562"/>
        <end position="579"/>
    </location>
</feature>
<comment type="function">
    <text evidence="1">Arabinosyl transferase responsible for the polymerization of arabinose into the arabinan of arabinogalactan.</text>
</comment>
<evidence type="ECO:0000256" key="4">
    <source>
        <dbReference type="ARBA" id="ARBA00022475"/>
    </source>
</evidence>
<feature type="transmembrane region" description="Helical" evidence="12">
    <location>
        <begin position="283"/>
        <end position="300"/>
    </location>
</feature>
<comment type="subcellular location">
    <subcellularLocation>
        <location evidence="2">Cell membrane</location>
        <topology evidence="2">Multi-pass membrane protein</topology>
    </subcellularLocation>
</comment>
<evidence type="ECO:0000313" key="17">
    <source>
        <dbReference type="Proteomes" id="UP000249432"/>
    </source>
</evidence>
<feature type="region of interest" description="Disordered" evidence="11">
    <location>
        <begin position="851"/>
        <end position="928"/>
    </location>
</feature>
<dbReference type="Gene3D" id="2.60.120.940">
    <property type="entry name" value="EmbC, C-terminal domain, subdomain 2"/>
    <property type="match status" value="1"/>
</dbReference>
<dbReference type="InterPro" id="IPR027451">
    <property type="entry name" value="EmbABC_dom1"/>
</dbReference>
<accession>A0A2W5U5Y6</accession>
<comment type="similarity">
    <text evidence="3">Belongs to the emb family.</text>
</comment>
<gene>
    <name evidence="16" type="ORF">DI525_07605</name>
</gene>
<feature type="transmembrane region" description="Helical" evidence="12">
    <location>
        <begin position="647"/>
        <end position="669"/>
    </location>
</feature>
<keyword evidence="4" id="KW-1003">Cell membrane</keyword>
<dbReference type="GO" id="GO:0071766">
    <property type="term" value="P:Actinobacterium-type cell wall biogenesis"/>
    <property type="evidence" value="ECO:0007669"/>
    <property type="project" value="InterPro"/>
</dbReference>
<evidence type="ECO:0000256" key="3">
    <source>
        <dbReference type="ARBA" id="ARBA00008195"/>
    </source>
</evidence>
<feature type="compositionally biased region" description="Low complexity" evidence="11">
    <location>
        <begin position="858"/>
        <end position="890"/>
    </location>
</feature>
<feature type="transmembrane region" description="Helical" evidence="12">
    <location>
        <begin position="689"/>
        <end position="706"/>
    </location>
</feature>
<name>A0A2W5U5Y6_9CORY</name>
<feature type="transmembrane region" description="Helical" evidence="12">
    <location>
        <begin position="357"/>
        <end position="378"/>
    </location>
</feature>
<dbReference type="Proteomes" id="UP000249432">
    <property type="component" value="Unassembled WGS sequence"/>
</dbReference>
<protein>
    <submittedName>
        <fullName evidence="16">Arabinosyltransferase</fullName>
    </submittedName>
</protein>
<feature type="compositionally biased region" description="Basic and acidic residues" evidence="11">
    <location>
        <begin position="1172"/>
        <end position="1187"/>
    </location>
</feature>
<evidence type="ECO:0000259" key="15">
    <source>
        <dbReference type="Pfam" id="PF17689"/>
    </source>
</evidence>
<dbReference type="Pfam" id="PF14896">
    <property type="entry name" value="Arabino_trans_C"/>
    <property type="match status" value="2"/>
</dbReference>
<dbReference type="Pfam" id="PF17689">
    <property type="entry name" value="Arabino_trans_N"/>
    <property type="match status" value="1"/>
</dbReference>
<proteinExistence type="inferred from homology"/>
<feature type="transmembrane region" description="Helical" evidence="12">
    <location>
        <begin position="390"/>
        <end position="406"/>
    </location>
</feature>
<evidence type="ECO:0000256" key="12">
    <source>
        <dbReference type="SAM" id="Phobius"/>
    </source>
</evidence>
<feature type="transmembrane region" description="Helical" evidence="12">
    <location>
        <begin position="617"/>
        <end position="635"/>
    </location>
</feature>
<feature type="transmembrane region" description="Helical" evidence="12">
    <location>
        <begin position="241"/>
        <end position="262"/>
    </location>
</feature>
<feature type="transmembrane region" description="Helical" evidence="12">
    <location>
        <begin position="738"/>
        <end position="756"/>
    </location>
</feature>
<evidence type="ECO:0000256" key="5">
    <source>
        <dbReference type="ARBA" id="ARBA00022676"/>
    </source>
</evidence>
<dbReference type="GO" id="GO:0052636">
    <property type="term" value="F:arabinosyltransferase activity"/>
    <property type="evidence" value="ECO:0007669"/>
    <property type="project" value="InterPro"/>
</dbReference>
<dbReference type="GO" id="GO:0005886">
    <property type="term" value="C:plasma membrane"/>
    <property type="evidence" value="ECO:0007669"/>
    <property type="project" value="UniProtKB-SubCell"/>
</dbReference>
<comment type="caution">
    <text evidence="16">The sequence shown here is derived from an EMBL/GenBank/DDBJ whole genome shotgun (WGS) entry which is preliminary data.</text>
</comment>
<evidence type="ECO:0000256" key="6">
    <source>
        <dbReference type="ARBA" id="ARBA00022679"/>
    </source>
</evidence>
<feature type="compositionally biased region" description="Polar residues" evidence="11">
    <location>
        <begin position="22"/>
        <end position="34"/>
    </location>
</feature>
<feature type="domain" description="Arabinofuranosyltransferase central" evidence="13">
    <location>
        <begin position="239"/>
        <end position="710"/>
    </location>
</feature>
<dbReference type="Pfam" id="PF04602">
    <property type="entry name" value="Arabinose_trans"/>
    <property type="match status" value="1"/>
</dbReference>
<dbReference type="InterPro" id="IPR007680">
    <property type="entry name" value="Arabino_trans_central"/>
</dbReference>
<evidence type="ECO:0000256" key="9">
    <source>
        <dbReference type="ARBA" id="ARBA00023136"/>
    </source>
</evidence>
<evidence type="ECO:0000259" key="14">
    <source>
        <dbReference type="Pfam" id="PF14896"/>
    </source>
</evidence>
<feature type="region of interest" description="Disordered" evidence="11">
    <location>
        <begin position="1171"/>
        <end position="1206"/>
    </location>
</feature>
<keyword evidence="7 12" id="KW-0812">Transmembrane</keyword>
<dbReference type="Gene3D" id="2.60.120.610">
    <property type="entry name" value="arabinofuranosyltransferase like domain"/>
    <property type="match status" value="1"/>
</dbReference>
<evidence type="ECO:0000256" key="7">
    <source>
        <dbReference type="ARBA" id="ARBA00022692"/>
    </source>
</evidence>
<feature type="compositionally biased region" description="Low complexity" evidence="11">
    <location>
        <begin position="902"/>
        <end position="916"/>
    </location>
</feature>
<dbReference type="InterPro" id="IPR042486">
    <property type="entry name" value="Arabino_trans_C_2"/>
</dbReference>
<evidence type="ECO:0000256" key="1">
    <source>
        <dbReference type="ARBA" id="ARBA00003001"/>
    </source>
</evidence>
<feature type="domain" description="Arabinosyltransferase C-terminal" evidence="14">
    <location>
        <begin position="899"/>
        <end position="1198"/>
    </location>
</feature>
<evidence type="ECO:0000256" key="2">
    <source>
        <dbReference type="ARBA" id="ARBA00004651"/>
    </source>
</evidence>
<dbReference type="GO" id="GO:0071555">
    <property type="term" value="P:cell wall organization"/>
    <property type="evidence" value="ECO:0007669"/>
    <property type="project" value="UniProtKB-KW"/>
</dbReference>
<feature type="compositionally biased region" description="Basic and acidic residues" evidence="11">
    <location>
        <begin position="1"/>
        <end position="21"/>
    </location>
</feature>
<evidence type="ECO:0000256" key="10">
    <source>
        <dbReference type="ARBA" id="ARBA00023316"/>
    </source>
</evidence>
<evidence type="ECO:0000256" key="11">
    <source>
        <dbReference type="SAM" id="MobiDB-lite"/>
    </source>
</evidence>
<evidence type="ECO:0000313" key="16">
    <source>
        <dbReference type="EMBL" id="PZR04258.1"/>
    </source>
</evidence>
<dbReference type="EMBL" id="QFRA01000019">
    <property type="protein sequence ID" value="PZR04258.1"/>
    <property type="molecule type" value="Genomic_DNA"/>
</dbReference>
<dbReference type="AlphaFoldDB" id="A0A2W5U5Y6"/>
<feature type="transmembrane region" description="Helical" evidence="12">
    <location>
        <begin position="591"/>
        <end position="611"/>
    </location>
</feature>
<keyword evidence="10" id="KW-0961">Cell wall biogenesis/degradation</keyword>
<sequence length="1206" mass="130643">MVSSQERDVDSQHVSRVKTDGNKGSSPAPQQPHNEGSGGDSSIRRTKMVAAITGIGAFLLFILTPLLPVKQTQSSIDWPQNDNINSVVAPLISYSPESLDFTVPLSLADNLNDNQTDLLSTLPHDSRFVASRGLIVRTTDDGVDVINRSQVILQITNSTLDSLPDDATLKVHSDATSTTIDVPGQTDKSGKKLSATVEGDRRPQMTGVYTEVSSSAKDDAINAGFQAHATIDSRFTSRPTLVKYVAMIAGLIAALYSLVALWRLDKVGTRNRVPLLPKNWKKFTPLDGIVSTVLIYWYFFGANTSDDGYLLTMARTSKHSGYMANYYRWFGVPESPFGAPYYDLLGLMARVGTTSTWMRLPEIIAAFLTWFLLSRCVIPRFGPEIASRKVPYWTTGFVFLTVWMAYNNGLRPEPVIALGAILTWVLLERAICTDRLAPAALAVIVASISLAAGPTGLMAVAALLAALSGIFRIVIHRLDVLGTPKSSSKKAVVGGVTALLAPFLAVGTAILVAVFGDQTLSTVMQSIKLRGFIGPSLHWYEESIRYEALFSATENGSFARRFPIFMVILALGTVLAAMLRHKTVLGARPGPTQRLVLVVIGTAFFMAFTPTKWTHHFGVYAGVGAAVAALASVAASQFAARSVRNRFLYLGITIFLGALALAGINGWWYVSSLGVPWYDKPISIKDTQVSTIVLVIALLIMAWGVIQSFRLDIQETLAETNSESEALEKRERARAQRFAALTSSPIAVLCALVVVFNCAAMGKAFIKQYPAYSVGLGNIRTLAGKTCQMADYVEVEKHPSSNMLSTADGSKFKDSLTADNNQNFGANNIPAAIYPDIDFNTVDTVDAAEQEKAENNKSRNSTNNSSDTDSSDQSTNNSTSGSQTSGTSRGEAGAGDSEKANARGSSNSSSNTTGSAGTKGGTQHTRGINDSAAALPFGLNPKKVPVVGSYSSGIQVPAETKTSWYKLDQRTSPLIVVSAAGSIKHIDSNGVVQPGLDLVLEYGHRDDSGKVTNTGELLPIDPGPAPMWRNLRFLTSDIPDDANVLRLHAKDKELARRDWLAFTPPRMPQLETLNSYVGRKDPVFLEWETPLQFPCQRQYDHWAGVAELPKYRIAPSYDSQRANSGWMDYSGGGSLGLVETTTVPMALPTYFRDDWGRDWGELDLLLPPANSKKKEIKPGHITEKTETRSGLWNPGPMNYKDQGSSA</sequence>
<feature type="transmembrane region" description="Helical" evidence="12">
    <location>
        <begin position="48"/>
        <end position="67"/>
    </location>
</feature>
<evidence type="ECO:0000259" key="13">
    <source>
        <dbReference type="Pfam" id="PF04602"/>
    </source>
</evidence>
<reference evidence="16 17" key="1">
    <citation type="submission" date="2017-08" db="EMBL/GenBank/DDBJ databases">
        <title>Infants hospitalized years apart are colonized by the same room-sourced microbial strains.</title>
        <authorList>
            <person name="Brooks B."/>
            <person name="Olm M.R."/>
            <person name="Firek B.A."/>
            <person name="Baker R."/>
            <person name="Thomas B.C."/>
            <person name="Morowitz M.J."/>
            <person name="Banfield J.F."/>
        </authorList>
    </citation>
    <scope>NUCLEOTIDE SEQUENCE [LARGE SCALE GENOMIC DNA]</scope>
    <source>
        <strain evidence="16">S2_003_000_R1_3</strain>
    </source>
</reference>
<evidence type="ECO:0000256" key="8">
    <source>
        <dbReference type="ARBA" id="ARBA00022989"/>
    </source>
</evidence>
<dbReference type="InterPro" id="IPR032731">
    <property type="entry name" value="Arabino_trans_C"/>
</dbReference>